<dbReference type="GO" id="GO:0004844">
    <property type="term" value="F:uracil DNA N-glycosylase activity"/>
    <property type="evidence" value="ECO:0007669"/>
    <property type="project" value="UniProtKB-UniRule"/>
</dbReference>
<evidence type="ECO:0000256" key="4">
    <source>
        <dbReference type="ARBA" id="ARBA00023128"/>
    </source>
</evidence>
<evidence type="ECO:0000259" key="10">
    <source>
        <dbReference type="SMART" id="SM00986"/>
    </source>
</evidence>
<dbReference type="STRING" id="669874.A0A1E4TYA3"/>
<evidence type="ECO:0000256" key="8">
    <source>
        <dbReference type="PROSITE-ProRule" id="PRU10072"/>
    </source>
</evidence>
<dbReference type="CDD" id="cd10027">
    <property type="entry name" value="UDG-F1-like"/>
    <property type="match status" value="1"/>
</dbReference>
<dbReference type="HAMAP" id="MF_00148">
    <property type="entry name" value="UDG"/>
    <property type="match status" value="1"/>
</dbReference>
<evidence type="ECO:0000313" key="12">
    <source>
        <dbReference type="Proteomes" id="UP000094236"/>
    </source>
</evidence>
<keyword evidence="6 7" id="KW-0539">Nucleus</keyword>
<dbReference type="PANTHER" id="PTHR11264:SF0">
    <property type="entry name" value="URACIL-DNA GLYCOSYLASE"/>
    <property type="match status" value="1"/>
</dbReference>
<evidence type="ECO:0000256" key="5">
    <source>
        <dbReference type="ARBA" id="ARBA00023204"/>
    </source>
</evidence>
<dbReference type="GO" id="GO:0005739">
    <property type="term" value="C:mitochondrion"/>
    <property type="evidence" value="ECO:0007669"/>
    <property type="project" value="UniProtKB-SubCell"/>
</dbReference>
<organism evidence="11 12">
    <name type="scientific">Pachysolen tannophilus NRRL Y-2460</name>
    <dbReference type="NCBI Taxonomy" id="669874"/>
    <lineage>
        <taxon>Eukaryota</taxon>
        <taxon>Fungi</taxon>
        <taxon>Dikarya</taxon>
        <taxon>Ascomycota</taxon>
        <taxon>Saccharomycotina</taxon>
        <taxon>Pichiomycetes</taxon>
        <taxon>Pachysolenaceae</taxon>
        <taxon>Pachysolen</taxon>
    </lineage>
</organism>
<accession>A0A1E4TYA3</accession>
<keyword evidence="3 7" id="KW-0378">Hydrolase</keyword>
<proteinExistence type="inferred from homology"/>
<dbReference type="GO" id="GO:0005634">
    <property type="term" value="C:nucleus"/>
    <property type="evidence" value="ECO:0007669"/>
    <property type="project" value="UniProtKB-SubCell"/>
</dbReference>
<dbReference type="Proteomes" id="UP000094236">
    <property type="component" value="Unassembled WGS sequence"/>
</dbReference>
<dbReference type="FunFam" id="3.40.470.10:FF:000007">
    <property type="entry name" value="Uracil-DNA glycosylase"/>
    <property type="match status" value="1"/>
</dbReference>
<dbReference type="InterPro" id="IPR036895">
    <property type="entry name" value="Uracil-DNA_glycosylase-like_sf"/>
</dbReference>
<dbReference type="InterPro" id="IPR002043">
    <property type="entry name" value="UDG_fam1"/>
</dbReference>
<keyword evidence="12" id="KW-1185">Reference proteome</keyword>
<evidence type="ECO:0000256" key="6">
    <source>
        <dbReference type="ARBA" id="ARBA00023242"/>
    </source>
</evidence>
<reference evidence="12" key="1">
    <citation type="submission" date="2016-05" db="EMBL/GenBank/DDBJ databases">
        <title>Comparative genomics of biotechnologically important yeasts.</title>
        <authorList>
            <consortium name="DOE Joint Genome Institute"/>
            <person name="Riley R."/>
            <person name="Haridas S."/>
            <person name="Wolfe K.H."/>
            <person name="Lopes M.R."/>
            <person name="Hittinger C.T."/>
            <person name="Goker M."/>
            <person name="Salamov A."/>
            <person name="Wisecaver J."/>
            <person name="Long T.M."/>
            <person name="Aerts A.L."/>
            <person name="Barry K."/>
            <person name="Choi C."/>
            <person name="Clum A."/>
            <person name="Coughlan A.Y."/>
            <person name="Deshpande S."/>
            <person name="Douglass A.P."/>
            <person name="Hanson S.J."/>
            <person name="Klenk H.-P."/>
            <person name="Labutti K."/>
            <person name="Lapidus A."/>
            <person name="Lindquist E."/>
            <person name="Lipzen A."/>
            <person name="Meier-Kolthoff J.P."/>
            <person name="Ohm R.A."/>
            <person name="Otillar R.P."/>
            <person name="Pangilinan J."/>
            <person name="Peng Y."/>
            <person name="Rokas A."/>
            <person name="Rosa C.A."/>
            <person name="Scheuner C."/>
            <person name="Sibirny A.A."/>
            <person name="Slot J.C."/>
            <person name="Stielow J.B."/>
            <person name="Sun H."/>
            <person name="Kurtzman C.P."/>
            <person name="Blackwell M."/>
            <person name="Grigoriev I.V."/>
            <person name="Jeffries T.W."/>
        </authorList>
    </citation>
    <scope>NUCLEOTIDE SEQUENCE [LARGE SCALE GENOMIC DNA]</scope>
    <source>
        <strain evidence="12">NRRL Y-2460</strain>
    </source>
</reference>
<keyword evidence="2 7" id="KW-0227">DNA damage</keyword>
<dbReference type="Pfam" id="PF03167">
    <property type="entry name" value="UDG"/>
    <property type="match status" value="1"/>
</dbReference>
<dbReference type="NCBIfam" id="NF003592">
    <property type="entry name" value="PRK05254.1-5"/>
    <property type="match status" value="1"/>
</dbReference>
<comment type="subcellular location">
    <subcellularLocation>
        <location evidence="7">Mitochondrion</location>
    </subcellularLocation>
    <subcellularLocation>
        <location evidence="7">Nucleus</location>
    </subcellularLocation>
</comment>
<dbReference type="SUPFAM" id="SSF52141">
    <property type="entry name" value="Uracil-DNA glycosylase-like"/>
    <property type="match status" value="1"/>
</dbReference>
<evidence type="ECO:0000256" key="1">
    <source>
        <dbReference type="ARBA" id="ARBA00008184"/>
    </source>
</evidence>
<dbReference type="SMART" id="SM00987">
    <property type="entry name" value="UreE_C"/>
    <property type="match status" value="1"/>
</dbReference>
<dbReference type="OrthoDB" id="10031947at2759"/>
<dbReference type="AlphaFoldDB" id="A0A1E4TYA3"/>
<protein>
    <recommendedName>
        <fullName evidence="7 9">Uracil-DNA glycosylase</fullName>
        <shortName evidence="7">UDG</shortName>
        <ecNumber evidence="7 9">3.2.2.27</ecNumber>
    </recommendedName>
</protein>
<dbReference type="PROSITE" id="PS00130">
    <property type="entry name" value="U_DNA_GLYCOSYLASE"/>
    <property type="match status" value="1"/>
</dbReference>
<dbReference type="EMBL" id="KV454012">
    <property type="protein sequence ID" value="ODV96743.1"/>
    <property type="molecule type" value="Genomic_DNA"/>
</dbReference>
<dbReference type="NCBIfam" id="NF003588">
    <property type="entry name" value="PRK05254.1-1"/>
    <property type="match status" value="1"/>
</dbReference>
<name>A0A1E4TYA3_PACTA</name>
<dbReference type="NCBIfam" id="NF003589">
    <property type="entry name" value="PRK05254.1-2"/>
    <property type="match status" value="1"/>
</dbReference>
<dbReference type="Gene3D" id="3.40.470.10">
    <property type="entry name" value="Uracil-DNA glycosylase-like domain"/>
    <property type="match status" value="1"/>
</dbReference>
<dbReference type="NCBIfam" id="TIGR00628">
    <property type="entry name" value="ung"/>
    <property type="match status" value="1"/>
</dbReference>
<dbReference type="SMART" id="SM00986">
    <property type="entry name" value="UDG"/>
    <property type="match status" value="1"/>
</dbReference>
<dbReference type="InterPro" id="IPR005122">
    <property type="entry name" value="Uracil-DNA_glycosylase-like"/>
</dbReference>
<sequence>MKVSVTTKRALSSVVDGSSDVIANNKKLKLSGNKDTGTNKSIVDFFKKTKTSTNEIDLKGANKENLPRVENLQKEVNEVNEVSEVKGGHVDVGLNEVSTEKKSLVTRFDKDKWVKSLTPDQRQLLNLEINTMHNSWFELLYKEFTKPYFLELKKFVIQEQRINTVFPPSQDIYSWTRLTPLTNVKLLVVGQDPYHNVNQAHGLAFSIKDPNTRLPPSLQNIYKAIAIDYPTFTIPKKNGNLTKWAEQGVLLLNTVLTVRAHQANSHANKGWEIFTQKVLQNLVEFKKKEQNEKRKDARLVIMSWGASAQKLVQNLNIGRQDSNFLVLKSCHPSPLSAYKGDFFHCAHFKKCNEWLGKENEIDWSLEDNLNK</sequence>
<dbReference type="EC" id="3.2.2.27" evidence="7 9"/>
<comment type="catalytic activity">
    <reaction evidence="7 9">
        <text>Hydrolyzes single-stranded DNA or mismatched double-stranded DNA and polynucleotides, releasing free uracil.</text>
        <dbReference type="EC" id="3.2.2.27"/>
    </reaction>
</comment>
<evidence type="ECO:0000256" key="9">
    <source>
        <dbReference type="RuleBase" id="RU003780"/>
    </source>
</evidence>
<evidence type="ECO:0000256" key="7">
    <source>
        <dbReference type="HAMAP-Rule" id="MF_03166"/>
    </source>
</evidence>
<feature type="domain" description="Uracil-DNA glycosylase-like" evidence="10">
    <location>
        <begin position="177"/>
        <end position="355"/>
    </location>
</feature>
<evidence type="ECO:0000256" key="3">
    <source>
        <dbReference type="ARBA" id="ARBA00022801"/>
    </source>
</evidence>
<evidence type="ECO:0000313" key="11">
    <source>
        <dbReference type="EMBL" id="ODV96743.1"/>
    </source>
</evidence>
<dbReference type="GO" id="GO:0097510">
    <property type="term" value="P:base-excision repair, AP site formation via deaminated base removal"/>
    <property type="evidence" value="ECO:0007669"/>
    <property type="project" value="TreeGrafter"/>
</dbReference>
<dbReference type="PANTHER" id="PTHR11264">
    <property type="entry name" value="URACIL-DNA GLYCOSYLASE"/>
    <property type="match status" value="1"/>
</dbReference>
<keyword evidence="5 7" id="KW-0234">DNA repair</keyword>
<comment type="function">
    <text evidence="7 9">Excises uracil residues from the DNA which can arise as a result of misincorporation of dUMP residues by DNA polymerase or due to deamination of cytosine.</text>
</comment>
<keyword evidence="4 7" id="KW-0496">Mitochondrion</keyword>
<evidence type="ECO:0000256" key="2">
    <source>
        <dbReference type="ARBA" id="ARBA00022763"/>
    </source>
</evidence>
<feature type="active site" description="Proton acceptor" evidence="7 8">
    <location>
        <position position="192"/>
    </location>
</feature>
<gene>
    <name evidence="7" type="primary">UNG1</name>
    <name evidence="11" type="ORF">PACTADRAFT_39115</name>
</gene>
<comment type="similarity">
    <text evidence="1 7 9">Belongs to the uracil-DNA glycosylase (UDG) superfamily. UNG family.</text>
</comment>
<dbReference type="InterPro" id="IPR018085">
    <property type="entry name" value="Ura-DNA_Glyclase_AS"/>
</dbReference>